<comment type="caution">
    <text evidence="11">The sequence shown here is derived from an EMBL/GenBank/DDBJ whole genome shotgun (WGS) entry which is preliminary data.</text>
</comment>
<feature type="binding site" evidence="8">
    <location>
        <begin position="124"/>
        <end position="127"/>
    </location>
    <ligand>
        <name>(6S)-5,6,7,8-tetrahydrofolate</name>
        <dbReference type="ChEBI" id="CHEBI:57453"/>
    </ligand>
</feature>
<comment type="similarity">
    <text evidence="2 8">Belongs to the Fmt family.</text>
</comment>
<dbReference type="CDD" id="cd08704">
    <property type="entry name" value="Met_tRNA_FMT_C"/>
    <property type="match status" value="1"/>
</dbReference>
<dbReference type="CDD" id="cd08646">
    <property type="entry name" value="FMT_core_Met-tRNA-FMT_N"/>
    <property type="match status" value="1"/>
</dbReference>
<dbReference type="InterPro" id="IPR011034">
    <property type="entry name" value="Formyl_transferase-like_C_sf"/>
</dbReference>
<dbReference type="EC" id="2.1.2.9" evidence="3 8"/>
<dbReference type="AlphaFoldDB" id="A0A4U8Q8A8"/>
<organism evidence="11 12">
    <name type="scientific">Robinsoniella peoriensis</name>
    <dbReference type="NCBI Taxonomy" id="180332"/>
    <lineage>
        <taxon>Bacteria</taxon>
        <taxon>Bacillati</taxon>
        <taxon>Bacillota</taxon>
        <taxon>Clostridia</taxon>
        <taxon>Lachnospirales</taxon>
        <taxon>Lachnospiraceae</taxon>
        <taxon>Robinsoniella</taxon>
    </lineage>
</organism>
<dbReference type="NCBIfam" id="TIGR00460">
    <property type="entry name" value="fmt"/>
    <property type="match status" value="1"/>
</dbReference>
<dbReference type="InterPro" id="IPR005794">
    <property type="entry name" value="Fmt"/>
</dbReference>
<comment type="function">
    <text evidence="1 8">Attaches a formyl group to the free amino group of methionyl-tRNA(fMet). The formyl group appears to play a dual role in the initiator identity of N-formylmethionyl-tRNA by promoting its recognition by IF2 and preventing the misappropriation of this tRNA by the elongation apparatus.</text>
</comment>
<dbReference type="GO" id="GO:0004479">
    <property type="term" value="F:methionyl-tRNA formyltransferase activity"/>
    <property type="evidence" value="ECO:0007669"/>
    <property type="project" value="UniProtKB-UniRule"/>
</dbReference>
<evidence type="ECO:0000256" key="8">
    <source>
        <dbReference type="HAMAP-Rule" id="MF_00182"/>
    </source>
</evidence>
<dbReference type="STRING" id="180332.GCA_000797495_04055"/>
<dbReference type="Proteomes" id="UP000306509">
    <property type="component" value="Unassembled WGS sequence"/>
</dbReference>
<feature type="domain" description="Formyl transferase C-terminal" evidence="10">
    <location>
        <begin position="220"/>
        <end position="316"/>
    </location>
</feature>
<dbReference type="SUPFAM" id="SSF50486">
    <property type="entry name" value="FMT C-terminal domain-like"/>
    <property type="match status" value="1"/>
</dbReference>
<feature type="domain" description="Formyl transferase N-terminal" evidence="9">
    <location>
        <begin position="17"/>
        <end position="195"/>
    </location>
</feature>
<dbReference type="InterPro" id="IPR001555">
    <property type="entry name" value="GART_AS"/>
</dbReference>
<dbReference type="PANTHER" id="PTHR11138">
    <property type="entry name" value="METHIONYL-TRNA FORMYLTRANSFERASE"/>
    <property type="match status" value="1"/>
</dbReference>
<name>A0A4U8Q8A8_9FIRM</name>
<dbReference type="InterPro" id="IPR037022">
    <property type="entry name" value="Formyl_trans_C_sf"/>
</dbReference>
<dbReference type="InterPro" id="IPR044135">
    <property type="entry name" value="Met-tRNA-FMT_C"/>
</dbReference>
<dbReference type="GO" id="GO:0005829">
    <property type="term" value="C:cytosol"/>
    <property type="evidence" value="ECO:0007669"/>
    <property type="project" value="TreeGrafter"/>
</dbReference>
<evidence type="ECO:0000256" key="2">
    <source>
        <dbReference type="ARBA" id="ARBA00010699"/>
    </source>
</evidence>
<comment type="catalytic activity">
    <reaction evidence="7 8">
        <text>L-methionyl-tRNA(fMet) + (6R)-10-formyltetrahydrofolate = N-formyl-L-methionyl-tRNA(fMet) + (6S)-5,6,7,8-tetrahydrofolate + H(+)</text>
        <dbReference type="Rhea" id="RHEA:24380"/>
        <dbReference type="Rhea" id="RHEA-COMP:9952"/>
        <dbReference type="Rhea" id="RHEA-COMP:9953"/>
        <dbReference type="ChEBI" id="CHEBI:15378"/>
        <dbReference type="ChEBI" id="CHEBI:57453"/>
        <dbReference type="ChEBI" id="CHEBI:78530"/>
        <dbReference type="ChEBI" id="CHEBI:78844"/>
        <dbReference type="ChEBI" id="CHEBI:195366"/>
        <dbReference type="EC" id="2.1.2.9"/>
    </reaction>
</comment>
<dbReference type="HAMAP" id="MF_00182">
    <property type="entry name" value="Formyl_trans"/>
    <property type="match status" value="1"/>
</dbReference>
<evidence type="ECO:0000313" key="12">
    <source>
        <dbReference type="Proteomes" id="UP000306509"/>
    </source>
</evidence>
<evidence type="ECO:0000259" key="9">
    <source>
        <dbReference type="Pfam" id="PF00551"/>
    </source>
</evidence>
<dbReference type="Pfam" id="PF02911">
    <property type="entry name" value="Formyl_trans_C"/>
    <property type="match status" value="1"/>
</dbReference>
<evidence type="ECO:0000256" key="5">
    <source>
        <dbReference type="ARBA" id="ARBA00022679"/>
    </source>
</evidence>
<dbReference type="PANTHER" id="PTHR11138:SF5">
    <property type="entry name" value="METHIONYL-TRNA FORMYLTRANSFERASE, MITOCHONDRIAL"/>
    <property type="match status" value="1"/>
</dbReference>
<evidence type="ECO:0000256" key="3">
    <source>
        <dbReference type="ARBA" id="ARBA00012261"/>
    </source>
</evidence>
<reference evidence="11 12" key="1">
    <citation type="journal article" date="2019" name="Anaerobe">
        <title>Detection of Robinsoniella peoriensis in multiple bone samples of a trauma patient.</title>
        <authorList>
            <person name="Schrottner P."/>
            <person name="Hartwich K."/>
            <person name="Bunk B."/>
            <person name="Schober I."/>
            <person name="Helbig S."/>
            <person name="Rudolph W.W."/>
            <person name="Gunzer F."/>
        </authorList>
    </citation>
    <scope>NUCLEOTIDE SEQUENCE [LARGE SCALE GENOMIC DNA]</scope>
    <source>
        <strain evidence="11 12">DSM 106044</strain>
    </source>
</reference>
<evidence type="ECO:0000256" key="1">
    <source>
        <dbReference type="ARBA" id="ARBA00002606"/>
    </source>
</evidence>
<dbReference type="InterPro" id="IPR005793">
    <property type="entry name" value="Formyl_trans_C"/>
</dbReference>
<dbReference type="EMBL" id="QGQD01000055">
    <property type="protein sequence ID" value="TLD00383.1"/>
    <property type="molecule type" value="Genomic_DNA"/>
</dbReference>
<keyword evidence="6 8" id="KW-0648">Protein biosynthesis</keyword>
<dbReference type="InterPro" id="IPR041711">
    <property type="entry name" value="Met-tRNA-FMT_N"/>
</dbReference>
<keyword evidence="5 8" id="KW-0808">Transferase</keyword>
<evidence type="ECO:0000313" key="11">
    <source>
        <dbReference type="EMBL" id="TLD00383.1"/>
    </source>
</evidence>
<evidence type="ECO:0000256" key="7">
    <source>
        <dbReference type="ARBA" id="ARBA00048558"/>
    </source>
</evidence>
<dbReference type="SUPFAM" id="SSF53328">
    <property type="entry name" value="Formyltransferase"/>
    <property type="match status" value="1"/>
</dbReference>
<dbReference type="PROSITE" id="PS00373">
    <property type="entry name" value="GART"/>
    <property type="match status" value="1"/>
</dbReference>
<dbReference type="Gene3D" id="3.40.50.170">
    <property type="entry name" value="Formyl transferase, N-terminal domain"/>
    <property type="match status" value="1"/>
</dbReference>
<proteinExistence type="inferred from homology"/>
<dbReference type="InterPro" id="IPR002376">
    <property type="entry name" value="Formyl_transf_N"/>
</dbReference>
<evidence type="ECO:0000256" key="4">
    <source>
        <dbReference type="ARBA" id="ARBA00016014"/>
    </source>
</evidence>
<protein>
    <recommendedName>
        <fullName evidence="4 8">Methionyl-tRNA formyltransferase</fullName>
        <ecNumber evidence="3 8">2.1.2.9</ecNumber>
    </recommendedName>
</protein>
<accession>A0A4U8Q8A8</accession>
<dbReference type="Pfam" id="PF00551">
    <property type="entry name" value="Formyl_trans_N"/>
    <property type="match status" value="1"/>
</dbReference>
<evidence type="ECO:0000259" key="10">
    <source>
        <dbReference type="Pfam" id="PF02911"/>
    </source>
</evidence>
<gene>
    <name evidence="11" type="primary">fmt_1</name>
    <name evidence="8" type="synonym">fmt</name>
    <name evidence="11" type="ORF">DSM106044_02691</name>
</gene>
<dbReference type="Gene3D" id="3.10.25.10">
    <property type="entry name" value="Formyl transferase, C-terminal domain"/>
    <property type="match status" value="1"/>
</dbReference>
<dbReference type="InterPro" id="IPR036477">
    <property type="entry name" value="Formyl_transf_N_sf"/>
</dbReference>
<evidence type="ECO:0000256" key="6">
    <source>
        <dbReference type="ARBA" id="ARBA00022917"/>
    </source>
</evidence>
<sequence length="325" mass="35424">MAVLQAGLEYAKGIKLKIVFMGTPDFAVGTLKKLIESRHEVLAVVTQPDKPKGRGKAMQFPPVKEVAEKAGIPVYQPKKVRDPEFLEILKELSPDVVVVVAFGQIIPQAVLDVPRLGCLNVHGSLLPKYRGAAPIQWAVIDGEKESGVTIMRMDAGLDTGDMITTRVVELEKKETGGSLFDKLSQAGAELLIETLDKLESGQVSYEKQPEESSTDYARMLKKEDGQIDWKKSAAELERLIRGLNPWPSAYTHLDGKTLKIWMSDAEEGNSGSAPGTVVEITRNSVKVQTGDGMLSLLEVQLEGKKKMPVDAFLRGCQLAVGSLLS</sequence>
<keyword evidence="12" id="KW-1185">Reference proteome</keyword>